<accession>A0A498KC61</accession>
<dbReference type="STRING" id="3750.A0A498KC61"/>
<dbReference type="EMBL" id="RDQH01000328">
    <property type="protein sequence ID" value="RXI05759.1"/>
    <property type="molecule type" value="Genomic_DNA"/>
</dbReference>
<dbReference type="Proteomes" id="UP000290289">
    <property type="component" value="Chromosome 2"/>
</dbReference>
<sequence>MELDHVSFTSAVSTYGYEQNLGLGKQIYGVTIKSGYGRHVSICNVLISTYSKCEDNEDAKLFLGWKKAERFMKLISQVPGQLGFSLLQSLLGACKIHENVEMGERVSGALMGLEPTESDAYVQMSN</sequence>
<gene>
    <name evidence="1" type="ORF">DVH24_017801</name>
</gene>
<dbReference type="InterPro" id="IPR046960">
    <property type="entry name" value="PPR_At4g14850-like_plant"/>
</dbReference>
<proteinExistence type="predicted"/>
<dbReference type="InterPro" id="IPR011990">
    <property type="entry name" value="TPR-like_helical_dom_sf"/>
</dbReference>
<dbReference type="PANTHER" id="PTHR47926">
    <property type="entry name" value="PENTATRICOPEPTIDE REPEAT-CONTAINING PROTEIN"/>
    <property type="match status" value="1"/>
</dbReference>
<dbReference type="AlphaFoldDB" id="A0A498KC61"/>
<evidence type="ECO:0000313" key="1">
    <source>
        <dbReference type="EMBL" id="RXI05759.1"/>
    </source>
</evidence>
<keyword evidence="2" id="KW-1185">Reference proteome</keyword>
<dbReference type="GO" id="GO:0003723">
    <property type="term" value="F:RNA binding"/>
    <property type="evidence" value="ECO:0007669"/>
    <property type="project" value="InterPro"/>
</dbReference>
<dbReference type="Gene3D" id="1.25.40.10">
    <property type="entry name" value="Tetratricopeptide repeat domain"/>
    <property type="match status" value="1"/>
</dbReference>
<comment type="caution">
    <text evidence="1">The sequence shown here is derived from an EMBL/GenBank/DDBJ whole genome shotgun (WGS) entry which is preliminary data.</text>
</comment>
<reference evidence="1 2" key="1">
    <citation type="submission" date="2018-10" db="EMBL/GenBank/DDBJ databases">
        <title>A high-quality apple genome assembly.</title>
        <authorList>
            <person name="Hu J."/>
        </authorList>
    </citation>
    <scope>NUCLEOTIDE SEQUENCE [LARGE SCALE GENOMIC DNA]</scope>
    <source>
        <strain evidence="2">cv. HFTH1</strain>
        <tissue evidence="1">Young leaf</tissue>
    </source>
</reference>
<evidence type="ECO:0000313" key="2">
    <source>
        <dbReference type="Proteomes" id="UP000290289"/>
    </source>
</evidence>
<protein>
    <submittedName>
        <fullName evidence="1">Uncharacterized protein</fullName>
    </submittedName>
</protein>
<dbReference type="PANTHER" id="PTHR47926:SF524">
    <property type="entry name" value="(WILD MALAYSIAN BANANA) HYPOTHETICAL PROTEIN"/>
    <property type="match status" value="1"/>
</dbReference>
<organism evidence="1 2">
    <name type="scientific">Malus domestica</name>
    <name type="common">Apple</name>
    <name type="synonym">Pyrus malus</name>
    <dbReference type="NCBI Taxonomy" id="3750"/>
    <lineage>
        <taxon>Eukaryota</taxon>
        <taxon>Viridiplantae</taxon>
        <taxon>Streptophyta</taxon>
        <taxon>Embryophyta</taxon>
        <taxon>Tracheophyta</taxon>
        <taxon>Spermatophyta</taxon>
        <taxon>Magnoliopsida</taxon>
        <taxon>eudicotyledons</taxon>
        <taxon>Gunneridae</taxon>
        <taxon>Pentapetalae</taxon>
        <taxon>rosids</taxon>
        <taxon>fabids</taxon>
        <taxon>Rosales</taxon>
        <taxon>Rosaceae</taxon>
        <taxon>Amygdaloideae</taxon>
        <taxon>Maleae</taxon>
        <taxon>Malus</taxon>
    </lineage>
</organism>
<dbReference type="GO" id="GO:0009451">
    <property type="term" value="P:RNA modification"/>
    <property type="evidence" value="ECO:0007669"/>
    <property type="project" value="InterPro"/>
</dbReference>
<name>A0A498KC61_MALDO</name>